<dbReference type="OrthoDB" id="5864839at2759"/>
<protein>
    <submittedName>
        <fullName evidence="1">Uncharacterized protein</fullName>
    </submittedName>
</protein>
<proteinExistence type="predicted"/>
<dbReference type="Proteomes" id="UP000277928">
    <property type="component" value="Unassembled WGS sequence"/>
</dbReference>
<gene>
    <name evidence="1" type="ORF">NLS_LOCUS9399</name>
</gene>
<evidence type="ECO:0000313" key="2">
    <source>
        <dbReference type="Proteomes" id="UP000277928"/>
    </source>
</evidence>
<organism evidence="1 2">
    <name type="scientific">Litomosoides sigmodontis</name>
    <name type="common">Filarial nematode worm</name>
    <dbReference type="NCBI Taxonomy" id="42156"/>
    <lineage>
        <taxon>Eukaryota</taxon>
        <taxon>Metazoa</taxon>
        <taxon>Ecdysozoa</taxon>
        <taxon>Nematoda</taxon>
        <taxon>Chromadorea</taxon>
        <taxon>Rhabditida</taxon>
        <taxon>Spirurina</taxon>
        <taxon>Spiruromorpha</taxon>
        <taxon>Filarioidea</taxon>
        <taxon>Onchocercidae</taxon>
        <taxon>Litomosoides</taxon>
    </lineage>
</organism>
<keyword evidence="2" id="KW-1185">Reference proteome</keyword>
<dbReference type="OMA" id="NFRIAPI"/>
<evidence type="ECO:0000313" key="1">
    <source>
        <dbReference type="EMBL" id="VDM91615.1"/>
    </source>
</evidence>
<sequence length="437" mass="50264">MQREAINFEINMAAITNEEKRARPEYCYMRVSQDKIVLSMNEDLCEDTGLLNFRIAPIIRMYCSSAKDYNNFCPFKNSDATENGDIVCCCNQQNFCNYNADVNMKLVEKPRSLKCFYNDHYQYLFNQYYVKTTRNDVCLLHYIDSDTARDMSVNDAANGLPKELLTKCAQFDLADAPADESNLLYVRHTSYCFIEVSIIIDKTIGLRVNVRGDALTRLLAARSGKYFDHIAFSMYNLCCWQFNFINSIIAQIFMTGTEEKLCTVFRRFDYKLGALCFCRAYAQNAPACNAYPNMISTATKMLMRETSGHTLRELVHHPLNAVGKLFCQSAPFYATIFIDYRTSSFMRGTKCVAKQIELLKVGRTHRPKVFDNSIFCDALPVLAEQIGCFDLKLWNEEVSENSQDSNVICCCNRQRECDHVSHQIRHVLLHLKDSVII</sequence>
<name>A0A3P7M5I7_LITSI</name>
<dbReference type="EMBL" id="UYRX01001563">
    <property type="protein sequence ID" value="VDM91615.1"/>
    <property type="molecule type" value="Genomic_DNA"/>
</dbReference>
<dbReference type="AlphaFoldDB" id="A0A3P7M5I7"/>
<reference evidence="1 2" key="1">
    <citation type="submission" date="2018-08" db="EMBL/GenBank/DDBJ databases">
        <authorList>
            <person name="Laetsch R D."/>
            <person name="Stevens L."/>
            <person name="Kumar S."/>
            <person name="Blaxter L. M."/>
        </authorList>
    </citation>
    <scope>NUCLEOTIDE SEQUENCE [LARGE SCALE GENOMIC DNA]</scope>
</reference>
<accession>A0A3P7M5I7</accession>